<feature type="domain" description="Myb/SANT-like DNA-binding" evidence="8">
    <location>
        <begin position="71"/>
        <end position="147"/>
    </location>
</feature>
<accession>A0AAD4PKX7</accession>
<dbReference type="GO" id="GO:0003677">
    <property type="term" value="F:DNA binding"/>
    <property type="evidence" value="ECO:0007669"/>
    <property type="project" value="UniProtKB-KW"/>
</dbReference>
<evidence type="ECO:0000256" key="3">
    <source>
        <dbReference type="ARBA" id="ARBA00023015"/>
    </source>
</evidence>
<dbReference type="PANTHER" id="PTHR21411:SF0">
    <property type="entry name" value="REGULATORY PROTEIN ZESTE"/>
    <property type="match status" value="1"/>
</dbReference>
<evidence type="ECO:0000259" key="8">
    <source>
        <dbReference type="Pfam" id="PF13873"/>
    </source>
</evidence>
<dbReference type="EMBL" id="JAJJHW010002585">
    <property type="protein sequence ID" value="KAH8370596.1"/>
    <property type="molecule type" value="Genomic_DNA"/>
</dbReference>
<evidence type="ECO:0000256" key="6">
    <source>
        <dbReference type="ARBA" id="ARBA00025466"/>
    </source>
</evidence>
<evidence type="ECO:0000313" key="9">
    <source>
        <dbReference type="EMBL" id="KAH8370596.1"/>
    </source>
</evidence>
<evidence type="ECO:0000256" key="1">
    <source>
        <dbReference type="ARBA" id="ARBA00011764"/>
    </source>
</evidence>
<evidence type="ECO:0000256" key="7">
    <source>
        <dbReference type="SAM" id="MobiDB-lite"/>
    </source>
</evidence>
<evidence type="ECO:0000256" key="2">
    <source>
        <dbReference type="ARBA" id="ARBA00016807"/>
    </source>
</evidence>
<organism evidence="9 10">
    <name type="scientific">Drosophila rubida</name>
    <dbReference type="NCBI Taxonomy" id="30044"/>
    <lineage>
        <taxon>Eukaryota</taxon>
        <taxon>Metazoa</taxon>
        <taxon>Ecdysozoa</taxon>
        <taxon>Arthropoda</taxon>
        <taxon>Hexapoda</taxon>
        <taxon>Insecta</taxon>
        <taxon>Pterygota</taxon>
        <taxon>Neoptera</taxon>
        <taxon>Endopterygota</taxon>
        <taxon>Diptera</taxon>
        <taxon>Brachycera</taxon>
        <taxon>Muscomorpha</taxon>
        <taxon>Ephydroidea</taxon>
        <taxon>Drosophilidae</taxon>
        <taxon>Drosophila</taxon>
    </lineage>
</organism>
<reference evidence="9" key="1">
    <citation type="journal article" date="2021" name="Mol. Ecol. Resour.">
        <title>Phylogenomic analyses of the genus Drosophila reveals genomic signals of climate adaptation.</title>
        <authorList>
            <person name="Li F."/>
            <person name="Rane R.V."/>
            <person name="Luria V."/>
            <person name="Xiong Z."/>
            <person name="Chen J."/>
            <person name="Li Z."/>
            <person name="Catullo R.A."/>
            <person name="Griffin P.C."/>
            <person name="Schiffer M."/>
            <person name="Pearce S."/>
            <person name="Lee S.F."/>
            <person name="McElroy K."/>
            <person name="Stocker A."/>
            <person name="Shirriffs J."/>
            <person name="Cockerell F."/>
            <person name="Coppin C."/>
            <person name="Sgro C.M."/>
            <person name="Karger A."/>
            <person name="Cain J.W."/>
            <person name="Weber J.A."/>
            <person name="Santpere G."/>
            <person name="Kirschner M.W."/>
            <person name="Hoffmann A.A."/>
            <person name="Oakeshott J.G."/>
            <person name="Zhang G."/>
        </authorList>
    </citation>
    <scope>NUCLEOTIDE SEQUENCE</scope>
    <source>
        <strain evidence="9">BGI-SZ-2011g</strain>
    </source>
</reference>
<evidence type="ECO:0000256" key="5">
    <source>
        <dbReference type="ARBA" id="ARBA00023163"/>
    </source>
</evidence>
<feature type="compositionally biased region" description="Low complexity" evidence="7">
    <location>
        <begin position="343"/>
        <end position="359"/>
    </location>
</feature>
<dbReference type="AlphaFoldDB" id="A0AAD4PKX7"/>
<protein>
    <recommendedName>
        <fullName evidence="2">Regulatory protein zeste</fullName>
    </recommendedName>
</protein>
<comment type="caution">
    <text evidence="9">The sequence shown here is derived from an EMBL/GenBank/DDBJ whole genome shotgun (WGS) entry which is preliminary data.</text>
</comment>
<proteinExistence type="predicted"/>
<dbReference type="InterPro" id="IPR028002">
    <property type="entry name" value="Myb_DNA-bind_5"/>
</dbReference>
<name>A0AAD4PKX7_9MUSC</name>
<feature type="region of interest" description="Disordered" evidence="7">
    <location>
        <begin position="343"/>
        <end position="403"/>
    </location>
</feature>
<gene>
    <name evidence="9" type="ORF">KR093_004269</name>
</gene>
<evidence type="ECO:0000256" key="4">
    <source>
        <dbReference type="ARBA" id="ARBA00023125"/>
    </source>
</evidence>
<keyword evidence="3" id="KW-0805">Transcription regulation</keyword>
<evidence type="ECO:0000313" key="10">
    <source>
        <dbReference type="Proteomes" id="UP001200034"/>
    </source>
</evidence>
<comment type="subunit">
    <text evidence="1">Self-associates forming complexes of several hundred monomers.</text>
</comment>
<feature type="region of interest" description="Disordered" evidence="7">
    <location>
        <begin position="247"/>
        <end position="286"/>
    </location>
</feature>
<comment type="function">
    <text evidence="6">Involved in transvection phenomena (= synapsis-dependent gene expression), where the synaptic pairing of chromosomes carrying genes with which zeste interacts influences the expression of these genes. Zeste binds to DNA and stimulates transcription from a nearby promoter.</text>
</comment>
<keyword evidence="4" id="KW-0238">DNA-binding</keyword>
<dbReference type="Pfam" id="PF13873">
    <property type="entry name" value="Myb_DNA-bind_5"/>
    <property type="match status" value="1"/>
</dbReference>
<keyword evidence="10" id="KW-1185">Reference proteome</keyword>
<feature type="compositionally biased region" description="Low complexity" evidence="7">
    <location>
        <begin position="367"/>
        <end position="376"/>
    </location>
</feature>
<dbReference type="PANTHER" id="PTHR21411">
    <property type="entry name" value="APONTIC"/>
    <property type="match status" value="1"/>
</dbReference>
<sequence>MRIMRSSELNAISSTLQVNKQYTANDLEAFMKIAANWQSTNHNLLEGVDLKQEMTQYMNSPSMNMYKKRERTQNWNHQEKKYLLDLCRKDMRIIENKRLDAGLTAVKNKAWKIIHQKFSHQFGTDRTCNRLKEQWRRMKACTRNEILDYNNRLARFGAEVADRKKPSPFTFEVWDFMQEAKKACKSEALDGIDYSKIPLALEEDFEYRDDYKFNADEHDMDDSRTPPQELCDVDIKEEETNETFNETYNNHSSDITVNGERLSVSPNHSRNGLHEPESPAGAALDTSGVGGAFLPAGGSDMSGFQPGFNMNNISATLEALNALRSGQFPSAAAAAAAAIQHQHQQQAQAQAQAAALQHHSSSTGSSNNNNNNNNNNNEEDDELPKPLAKRQRTSSSSLVGEEQPLALPLPLPLATSVPQTADSQALERSVSGGVASSSSAAAAAAAAAAGSSFELRLFMEMQSKEHMMRMKILEVQLQAAKHSRDLVEINKTLALQKLQELASKRLPS</sequence>
<dbReference type="Proteomes" id="UP001200034">
    <property type="component" value="Unassembled WGS sequence"/>
</dbReference>
<keyword evidence="5" id="KW-0804">Transcription</keyword>